<accession>A0A6J6E055</accession>
<dbReference type="PROSITE" id="PS51257">
    <property type="entry name" value="PROKAR_LIPOPROTEIN"/>
    <property type="match status" value="1"/>
</dbReference>
<dbReference type="EMBL" id="CAEZTE010000053">
    <property type="protein sequence ID" value="CAB4566738.1"/>
    <property type="molecule type" value="Genomic_DNA"/>
</dbReference>
<evidence type="ECO:0000313" key="3">
    <source>
        <dbReference type="EMBL" id="CAB4596016.1"/>
    </source>
</evidence>
<evidence type="ECO:0000313" key="5">
    <source>
        <dbReference type="EMBL" id="CAB5018683.1"/>
    </source>
</evidence>
<dbReference type="AlphaFoldDB" id="A0A6J6E055"/>
<sequence length="87" mass="9545">MIKPVLTASLLLAIFLSGCSNNSEPAQNNEAAKECEKIVQQFNQKLLSQAKSEKIQGWQLVLDNPTCFLSDAVKIAQTEITALQNQP</sequence>
<evidence type="ECO:0000313" key="1">
    <source>
        <dbReference type="EMBL" id="CAB4551913.1"/>
    </source>
</evidence>
<dbReference type="EMBL" id="CAEZVR010000070">
    <property type="protein sequence ID" value="CAB4633915.1"/>
    <property type="molecule type" value="Genomic_DNA"/>
</dbReference>
<dbReference type="EMBL" id="CAFBPR010000036">
    <property type="protein sequence ID" value="CAB5018683.1"/>
    <property type="molecule type" value="Genomic_DNA"/>
</dbReference>
<evidence type="ECO:0000313" key="4">
    <source>
        <dbReference type="EMBL" id="CAB4633915.1"/>
    </source>
</evidence>
<evidence type="ECO:0000313" key="2">
    <source>
        <dbReference type="EMBL" id="CAB4566738.1"/>
    </source>
</evidence>
<protein>
    <submittedName>
        <fullName evidence="2">Unannotated protein</fullName>
    </submittedName>
</protein>
<gene>
    <name evidence="1" type="ORF">UFOPK1508_00488</name>
    <name evidence="2" type="ORF">UFOPK1599_00877</name>
    <name evidence="3" type="ORF">UFOPK1798_00712</name>
    <name evidence="4" type="ORF">UFOPK2139_00406</name>
    <name evidence="5" type="ORF">UFOPK4125_00313</name>
</gene>
<reference evidence="2" key="1">
    <citation type="submission" date="2020-05" db="EMBL/GenBank/DDBJ databases">
        <authorList>
            <person name="Chiriac C."/>
            <person name="Salcher M."/>
            <person name="Ghai R."/>
            <person name="Kavagutti S V."/>
        </authorList>
    </citation>
    <scope>NUCLEOTIDE SEQUENCE</scope>
</reference>
<dbReference type="EMBL" id="CAEZUH010000062">
    <property type="protein sequence ID" value="CAB4596016.1"/>
    <property type="molecule type" value="Genomic_DNA"/>
</dbReference>
<name>A0A6J6E055_9ZZZZ</name>
<dbReference type="EMBL" id="CAEZSW010000043">
    <property type="protein sequence ID" value="CAB4551913.1"/>
    <property type="molecule type" value="Genomic_DNA"/>
</dbReference>
<organism evidence="2">
    <name type="scientific">freshwater metagenome</name>
    <dbReference type="NCBI Taxonomy" id="449393"/>
    <lineage>
        <taxon>unclassified sequences</taxon>
        <taxon>metagenomes</taxon>
        <taxon>ecological metagenomes</taxon>
    </lineage>
</organism>
<proteinExistence type="predicted"/>